<keyword evidence="5 8" id="KW-0472">Membrane</keyword>
<evidence type="ECO:0000256" key="3">
    <source>
        <dbReference type="ARBA" id="ARBA00022729"/>
    </source>
</evidence>
<feature type="transmembrane region" description="Helical" evidence="8">
    <location>
        <begin position="137"/>
        <end position="159"/>
    </location>
</feature>
<dbReference type="AlphaFoldDB" id="A0A2S3HC09"/>
<dbReference type="InterPro" id="IPR009606">
    <property type="entry name" value="DEAL/Modifying_wall_lignin1/2"/>
</dbReference>
<evidence type="ECO:0000256" key="1">
    <source>
        <dbReference type="ARBA" id="ARBA00004127"/>
    </source>
</evidence>
<sequence length="253" mass="26745">MDVGVIVLTLVVGLFGVASAVLGFIAERTKLTWDDVDVDRFTGVCDYPANPAYLLSLIAIPLLAVAMIIASLAGGCCGCCRPRHGASESKRVVGIIAAVLSWKAALLAGAFYANGAVWKFPVTWYDTTWCRLLRDGYFRLPALLSLAATALAIMSYAMLRARPPPAPTAPAAAGASGPKPDVPQEPQVGEAVAVPQAQRSSSHGQGYRQAQEPLPEVPRHPVGGYGYGRTPYGQQLASPSRRQAQPALEVMMA</sequence>
<gene>
    <name evidence="9" type="ORF">PAHAL_3G267600</name>
</gene>
<keyword evidence="3" id="KW-0732">Signal</keyword>
<feature type="transmembrane region" description="Helical" evidence="8">
    <location>
        <begin position="92"/>
        <end position="117"/>
    </location>
</feature>
<evidence type="ECO:0000256" key="7">
    <source>
        <dbReference type="SAM" id="MobiDB-lite"/>
    </source>
</evidence>
<organism evidence="9">
    <name type="scientific">Panicum hallii</name>
    <dbReference type="NCBI Taxonomy" id="206008"/>
    <lineage>
        <taxon>Eukaryota</taxon>
        <taxon>Viridiplantae</taxon>
        <taxon>Streptophyta</taxon>
        <taxon>Embryophyta</taxon>
        <taxon>Tracheophyta</taxon>
        <taxon>Spermatophyta</taxon>
        <taxon>Magnoliopsida</taxon>
        <taxon>Liliopsida</taxon>
        <taxon>Poales</taxon>
        <taxon>Poaceae</taxon>
        <taxon>PACMAD clade</taxon>
        <taxon>Panicoideae</taxon>
        <taxon>Panicodae</taxon>
        <taxon>Paniceae</taxon>
        <taxon>Panicinae</taxon>
        <taxon>Panicum</taxon>
        <taxon>Panicum sect. Panicum</taxon>
    </lineage>
</organism>
<dbReference type="PANTHER" id="PTHR31769">
    <property type="entry name" value="OS07G0462200 PROTEIN-RELATED"/>
    <property type="match status" value="1"/>
</dbReference>
<feature type="compositionally biased region" description="Low complexity" evidence="7">
    <location>
        <begin position="169"/>
        <end position="179"/>
    </location>
</feature>
<dbReference type="Gramene" id="PAN19351">
    <property type="protein sequence ID" value="PAN19351"/>
    <property type="gene ID" value="PAHAL_3G267600"/>
</dbReference>
<keyword evidence="4 8" id="KW-1133">Transmembrane helix</keyword>
<feature type="compositionally biased region" description="Polar residues" evidence="7">
    <location>
        <begin position="232"/>
        <end position="243"/>
    </location>
</feature>
<protein>
    <submittedName>
        <fullName evidence="9">Uncharacterized protein</fullName>
    </submittedName>
</protein>
<dbReference type="GO" id="GO:0012505">
    <property type="term" value="C:endomembrane system"/>
    <property type="evidence" value="ECO:0007669"/>
    <property type="project" value="UniProtKB-SubCell"/>
</dbReference>
<dbReference type="InterPro" id="IPR052222">
    <property type="entry name" value="DESIGUAL"/>
</dbReference>
<dbReference type="Proteomes" id="UP000243499">
    <property type="component" value="Chromosome 3"/>
</dbReference>
<keyword evidence="2 8" id="KW-0812">Transmembrane</keyword>
<comment type="similarity">
    <text evidence="6">Belongs to the DESIGUAL family.</text>
</comment>
<reference evidence="9" key="1">
    <citation type="submission" date="2018-04" db="EMBL/GenBank/DDBJ databases">
        <title>WGS assembly of Panicum hallii.</title>
        <authorList>
            <person name="Lovell J."/>
            <person name="Jenkins J."/>
            <person name="Lowry D."/>
            <person name="Mamidi S."/>
            <person name="Sreedasyam A."/>
            <person name="Weng X."/>
            <person name="Barry K."/>
            <person name="Bonette J."/>
            <person name="Campitelli B."/>
            <person name="Daum C."/>
            <person name="Gordon S."/>
            <person name="Gould B."/>
            <person name="Lipzen A."/>
            <person name="Macqueen A."/>
            <person name="Palacio-Mejia J."/>
            <person name="Plott C."/>
            <person name="Shakirov E."/>
            <person name="Shu S."/>
            <person name="Yoshinaga Y."/>
            <person name="Zane M."/>
            <person name="Rokhsar D."/>
            <person name="Grimwood J."/>
            <person name="Schmutz J."/>
            <person name="Juenger T."/>
        </authorList>
    </citation>
    <scope>NUCLEOTIDE SEQUENCE [LARGE SCALE GENOMIC DNA]</scope>
    <source>
        <strain evidence="9">FIL2</strain>
    </source>
</reference>
<evidence type="ECO:0000256" key="8">
    <source>
        <dbReference type="SAM" id="Phobius"/>
    </source>
</evidence>
<feature type="transmembrane region" description="Helical" evidence="8">
    <location>
        <begin position="53"/>
        <end position="80"/>
    </location>
</feature>
<proteinExistence type="inferred from homology"/>
<evidence type="ECO:0000256" key="5">
    <source>
        <dbReference type="ARBA" id="ARBA00023136"/>
    </source>
</evidence>
<accession>A0A2S3HC09</accession>
<evidence type="ECO:0000256" key="4">
    <source>
        <dbReference type="ARBA" id="ARBA00022989"/>
    </source>
</evidence>
<dbReference type="Pfam" id="PF06749">
    <property type="entry name" value="DUF1218"/>
    <property type="match status" value="1"/>
</dbReference>
<comment type="subcellular location">
    <subcellularLocation>
        <location evidence="1">Endomembrane system</location>
        <topology evidence="1">Multi-pass membrane protein</topology>
    </subcellularLocation>
</comment>
<evidence type="ECO:0000256" key="2">
    <source>
        <dbReference type="ARBA" id="ARBA00022692"/>
    </source>
</evidence>
<feature type="region of interest" description="Disordered" evidence="7">
    <location>
        <begin position="167"/>
        <end position="253"/>
    </location>
</feature>
<evidence type="ECO:0000256" key="6">
    <source>
        <dbReference type="ARBA" id="ARBA00029467"/>
    </source>
</evidence>
<name>A0A2S3HC09_9POAL</name>
<dbReference type="EMBL" id="CM008048">
    <property type="protein sequence ID" value="PAN19351.1"/>
    <property type="molecule type" value="Genomic_DNA"/>
</dbReference>
<evidence type="ECO:0000313" key="9">
    <source>
        <dbReference type="EMBL" id="PAN19351.1"/>
    </source>
</evidence>